<keyword evidence="2" id="KW-1185">Reference proteome</keyword>
<proteinExistence type="predicted"/>
<evidence type="ECO:0000313" key="2">
    <source>
        <dbReference type="Proteomes" id="UP000790709"/>
    </source>
</evidence>
<name>A0ACB8BY42_9AGAM</name>
<gene>
    <name evidence="1" type="ORF">BV22DRAFT_1028062</name>
</gene>
<accession>A0ACB8BY42</accession>
<reference evidence="1" key="1">
    <citation type="journal article" date="2021" name="New Phytol.">
        <title>Evolutionary innovations through gain and loss of genes in the ectomycorrhizal Boletales.</title>
        <authorList>
            <person name="Wu G."/>
            <person name="Miyauchi S."/>
            <person name="Morin E."/>
            <person name="Kuo A."/>
            <person name="Drula E."/>
            <person name="Varga T."/>
            <person name="Kohler A."/>
            <person name="Feng B."/>
            <person name="Cao Y."/>
            <person name="Lipzen A."/>
            <person name="Daum C."/>
            <person name="Hundley H."/>
            <person name="Pangilinan J."/>
            <person name="Johnson J."/>
            <person name="Barry K."/>
            <person name="LaButti K."/>
            <person name="Ng V."/>
            <person name="Ahrendt S."/>
            <person name="Min B."/>
            <person name="Choi I.G."/>
            <person name="Park H."/>
            <person name="Plett J.M."/>
            <person name="Magnuson J."/>
            <person name="Spatafora J.W."/>
            <person name="Nagy L.G."/>
            <person name="Henrissat B."/>
            <person name="Grigoriev I.V."/>
            <person name="Yang Z.L."/>
            <person name="Xu J."/>
            <person name="Martin F.M."/>
        </authorList>
    </citation>
    <scope>NUCLEOTIDE SEQUENCE</scope>
    <source>
        <strain evidence="1">KUC20120723A-06</strain>
    </source>
</reference>
<dbReference type="Proteomes" id="UP000790709">
    <property type="component" value="Unassembled WGS sequence"/>
</dbReference>
<dbReference type="EMBL" id="MU266329">
    <property type="protein sequence ID" value="KAH7930895.1"/>
    <property type="molecule type" value="Genomic_DNA"/>
</dbReference>
<protein>
    <submittedName>
        <fullName evidence="1">Uncharacterized protein</fullName>
    </submittedName>
</protein>
<organism evidence="1 2">
    <name type="scientific">Leucogyrophana mollusca</name>
    <dbReference type="NCBI Taxonomy" id="85980"/>
    <lineage>
        <taxon>Eukaryota</taxon>
        <taxon>Fungi</taxon>
        <taxon>Dikarya</taxon>
        <taxon>Basidiomycota</taxon>
        <taxon>Agaricomycotina</taxon>
        <taxon>Agaricomycetes</taxon>
        <taxon>Agaricomycetidae</taxon>
        <taxon>Boletales</taxon>
        <taxon>Boletales incertae sedis</taxon>
        <taxon>Leucogyrophana</taxon>
    </lineage>
</organism>
<comment type="caution">
    <text evidence="1">The sequence shown here is derived from an EMBL/GenBank/DDBJ whole genome shotgun (WGS) entry which is preliminary data.</text>
</comment>
<sequence length="93" mass="10303">MTTTKASERYVVHELLTPIGEVTSCSPLDIFHVSECAGRDAKYAEDGLGVSLQQEKDKSRPWLSVLGRSCTEVGVYFDRFGQVSAQSLSNFDR</sequence>
<evidence type="ECO:0000313" key="1">
    <source>
        <dbReference type="EMBL" id="KAH7930895.1"/>
    </source>
</evidence>